<dbReference type="PANTHER" id="PTHR30400:SF0">
    <property type="entry name" value="BIOSYNTHETIC PEPTIDOGLYCAN TRANSGLYCOSYLASE"/>
    <property type="match status" value="1"/>
</dbReference>
<keyword evidence="10 11" id="KW-0961">Cell wall biogenesis/degradation</keyword>
<evidence type="ECO:0000256" key="5">
    <source>
        <dbReference type="ARBA" id="ARBA00022692"/>
    </source>
</evidence>
<dbReference type="InterPro" id="IPR001264">
    <property type="entry name" value="Glyco_trans_51"/>
</dbReference>
<comment type="similarity">
    <text evidence="11">Belongs to the glycosyltransferase 51 family.</text>
</comment>
<dbReference type="RefSeq" id="WP_346337729.1">
    <property type="nucleotide sequence ID" value="NZ_JBBYXI010000004.1"/>
</dbReference>
<dbReference type="EC" id="2.4.99.28" evidence="11"/>
<evidence type="ECO:0000256" key="9">
    <source>
        <dbReference type="ARBA" id="ARBA00023136"/>
    </source>
</evidence>
<protein>
    <recommendedName>
        <fullName evidence="11">Biosynthetic peptidoglycan transglycosylase</fullName>
        <ecNumber evidence="11">2.4.99.28</ecNumber>
    </recommendedName>
    <alternativeName>
        <fullName evidence="11">Glycan polymerase</fullName>
    </alternativeName>
    <alternativeName>
        <fullName evidence="11">Peptidoglycan glycosyltransferase MtgA</fullName>
        <shortName evidence="11">PGT</shortName>
    </alternativeName>
</protein>
<organism evidence="13 14">
    <name type="scientific">Hohaiivirga grylli</name>
    <dbReference type="NCBI Taxonomy" id="3133970"/>
    <lineage>
        <taxon>Bacteria</taxon>
        <taxon>Pseudomonadati</taxon>
        <taxon>Pseudomonadota</taxon>
        <taxon>Alphaproteobacteria</taxon>
        <taxon>Hyphomicrobiales</taxon>
        <taxon>Methylobacteriaceae</taxon>
        <taxon>Hohaiivirga</taxon>
    </lineage>
</organism>
<dbReference type="InterPro" id="IPR011812">
    <property type="entry name" value="Pep_trsgly"/>
</dbReference>
<comment type="pathway">
    <text evidence="11">Cell wall biogenesis; peptidoglycan biosynthesis.</text>
</comment>
<keyword evidence="9 11" id="KW-0472">Membrane</keyword>
<keyword evidence="4 11" id="KW-0808">Transferase</keyword>
<dbReference type="Proteomes" id="UP001418637">
    <property type="component" value="Unassembled WGS sequence"/>
</dbReference>
<comment type="subcellular location">
    <subcellularLocation>
        <location evidence="11">Cell inner membrane</location>
        <topology evidence="11">Single-pass membrane protein</topology>
    </subcellularLocation>
</comment>
<evidence type="ECO:0000256" key="2">
    <source>
        <dbReference type="ARBA" id="ARBA00022519"/>
    </source>
</evidence>
<feature type="domain" description="Glycosyl transferase family 51" evidence="12">
    <location>
        <begin position="62"/>
        <end position="213"/>
    </location>
</feature>
<dbReference type="Pfam" id="PF00912">
    <property type="entry name" value="Transgly"/>
    <property type="match status" value="1"/>
</dbReference>
<keyword evidence="14" id="KW-1185">Reference proteome</keyword>
<evidence type="ECO:0000313" key="13">
    <source>
        <dbReference type="EMBL" id="MEN3931688.1"/>
    </source>
</evidence>
<dbReference type="HAMAP" id="MF_00766">
    <property type="entry name" value="PGT_MtgA"/>
    <property type="match status" value="1"/>
</dbReference>
<reference evidence="13 14" key="1">
    <citation type="submission" date="2024-04" db="EMBL/GenBank/DDBJ databases">
        <title>A novel species isolated from cricket.</title>
        <authorList>
            <person name="Wang H.-C."/>
        </authorList>
    </citation>
    <scope>NUCLEOTIDE SEQUENCE [LARGE SCALE GENOMIC DNA]</scope>
    <source>
        <strain evidence="13 14">WL0021</strain>
    </source>
</reference>
<comment type="caution">
    <text evidence="13">The sequence shown here is derived from an EMBL/GenBank/DDBJ whole genome shotgun (WGS) entry which is preliminary data.</text>
</comment>
<evidence type="ECO:0000259" key="12">
    <source>
        <dbReference type="Pfam" id="PF00912"/>
    </source>
</evidence>
<dbReference type="SUPFAM" id="SSF53955">
    <property type="entry name" value="Lysozyme-like"/>
    <property type="match status" value="1"/>
</dbReference>
<dbReference type="InterPro" id="IPR036950">
    <property type="entry name" value="PBP_transglycosylase"/>
</dbReference>
<keyword evidence="5 11" id="KW-0812">Transmembrane</keyword>
<evidence type="ECO:0000256" key="4">
    <source>
        <dbReference type="ARBA" id="ARBA00022679"/>
    </source>
</evidence>
<keyword evidence="7 11" id="KW-0573">Peptidoglycan synthesis</keyword>
<keyword evidence="8 11" id="KW-1133">Transmembrane helix</keyword>
<evidence type="ECO:0000256" key="11">
    <source>
        <dbReference type="HAMAP-Rule" id="MF_00766"/>
    </source>
</evidence>
<dbReference type="GO" id="GO:0016757">
    <property type="term" value="F:glycosyltransferase activity"/>
    <property type="evidence" value="ECO:0007669"/>
    <property type="project" value="UniProtKB-KW"/>
</dbReference>
<evidence type="ECO:0000256" key="7">
    <source>
        <dbReference type="ARBA" id="ARBA00022984"/>
    </source>
</evidence>
<dbReference type="PANTHER" id="PTHR30400">
    <property type="entry name" value="MONOFUNCTIONAL BIOSYNTHETIC PEPTIDOGLYCAN TRANSGLYCOSYLASE"/>
    <property type="match status" value="1"/>
</dbReference>
<comment type="function">
    <text evidence="11">Peptidoglycan polymerase that catalyzes glycan chain elongation from lipid-linked precursors.</text>
</comment>
<keyword evidence="6 11" id="KW-0133">Cell shape</keyword>
<comment type="catalytic activity">
    <reaction evidence="11">
        <text>[GlcNAc-(1-&gt;4)-Mur2Ac(oyl-L-Ala-gamma-D-Glu-L-Lys-D-Ala-D-Ala)](n)-di-trans,octa-cis-undecaprenyl diphosphate + beta-D-GlcNAc-(1-&gt;4)-Mur2Ac(oyl-L-Ala-gamma-D-Glu-L-Lys-D-Ala-D-Ala)-di-trans,octa-cis-undecaprenyl diphosphate = [GlcNAc-(1-&gt;4)-Mur2Ac(oyl-L-Ala-gamma-D-Glu-L-Lys-D-Ala-D-Ala)](n+1)-di-trans,octa-cis-undecaprenyl diphosphate + di-trans,octa-cis-undecaprenyl diphosphate + H(+)</text>
        <dbReference type="Rhea" id="RHEA:23708"/>
        <dbReference type="Rhea" id="RHEA-COMP:9602"/>
        <dbReference type="Rhea" id="RHEA-COMP:9603"/>
        <dbReference type="ChEBI" id="CHEBI:15378"/>
        <dbReference type="ChEBI" id="CHEBI:58405"/>
        <dbReference type="ChEBI" id="CHEBI:60033"/>
        <dbReference type="ChEBI" id="CHEBI:78435"/>
        <dbReference type="EC" id="2.4.99.28"/>
    </reaction>
</comment>
<evidence type="ECO:0000256" key="10">
    <source>
        <dbReference type="ARBA" id="ARBA00023316"/>
    </source>
</evidence>
<evidence type="ECO:0000256" key="3">
    <source>
        <dbReference type="ARBA" id="ARBA00022676"/>
    </source>
</evidence>
<name>A0ABV0BM73_9HYPH</name>
<gene>
    <name evidence="11 13" type="primary">mtgA</name>
    <name evidence="13" type="ORF">WJT86_11545</name>
</gene>
<proteinExistence type="inferred from homology"/>
<evidence type="ECO:0000256" key="1">
    <source>
        <dbReference type="ARBA" id="ARBA00022475"/>
    </source>
</evidence>
<keyword evidence="3 11" id="KW-0328">Glycosyltransferase</keyword>
<evidence type="ECO:0000256" key="8">
    <source>
        <dbReference type="ARBA" id="ARBA00022989"/>
    </source>
</evidence>
<keyword evidence="2 11" id="KW-0997">Cell inner membrane</keyword>
<evidence type="ECO:0000313" key="14">
    <source>
        <dbReference type="Proteomes" id="UP001418637"/>
    </source>
</evidence>
<dbReference type="EMBL" id="JBBYXI010000004">
    <property type="protein sequence ID" value="MEN3931688.1"/>
    <property type="molecule type" value="Genomic_DNA"/>
</dbReference>
<evidence type="ECO:0000256" key="6">
    <source>
        <dbReference type="ARBA" id="ARBA00022960"/>
    </source>
</evidence>
<dbReference type="InterPro" id="IPR023346">
    <property type="entry name" value="Lysozyme-like_dom_sf"/>
</dbReference>
<accession>A0ABV0BM73</accession>
<keyword evidence="1 11" id="KW-1003">Cell membrane</keyword>
<dbReference type="Gene3D" id="1.10.3810.10">
    <property type="entry name" value="Biosynthetic peptidoglycan transglycosylase-like"/>
    <property type="match status" value="1"/>
</dbReference>
<dbReference type="NCBIfam" id="TIGR02070">
    <property type="entry name" value="mono_pep_trsgly"/>
    <property type="match status" value="1"/>
</dbReference>
<sequence length="239" mass="27088">MSEQDQKQTPRKTKLKRITLQVAGFCARLLMYWSVIVIFLGVIYWVAPPVSTLMIGDWFRGQNVSRTYVSLDEISPYLPRAVIASEDASYCRHSGIDWEALNDVIKAAIKRGPSRGASTIAMQTAKNLFMVSSRSYIRKGLEIPVAMYLDLIWSKRKMIEIYLNIAEWGNGIYGAEAAAQHYFRKSAKNLTRQEAALLAVALPNPIQRNAGRPNNFHRVLAGQLLQRMNLEGDVDFCFR</sequence>
<feature type="transmembrane region" description="Helical" evidence="11">
    <location>
        <begin position="20"/>
        <end position="47"/>
    </location>
</feature>